<dbReference type="OrthoDB" id="2319584at2"/>
<organism evidence="1 2">
    <name type="scientific">Lentilactobacillus parafarraginis</name>
    <dbReference type="NCBI Taxonomy" id="390842"/>
    <lineage>
        <taxon>Bacteria</taxon>
        <taxon>Bacillati</taxon>
        <taxon>Bacillota</taxon>
        <taxon>Bacilli</taxon>
        <taxon>Lactobacillales</taxon>
        <taxon>Lactobacillaceae</taxon>
        <taxon>Lentilactobacillus</taxon>
    </lineage>
</organism>
<reference evidence="1 2" key="1">
    <citation type="submission" date="2019-05" db="EMBL/GenBank/DDBJ databases">
        <title>The metagenome of a microbial culture collection derived from dairy environment covers the genomic content of the human microbiome.</title>
        <authorList>
            <person name="Roder T."/>
            <person name="Wuthrich D."/>
            <person name="Sattari Z."/>
            <person name="Von Ah U."/>
            <person name="Bar C."/>
            <person name="Ronchi F."/>
            <person name="Macpherson A.J."/>
            <person name="Ganal-Vonarburg S.C."/>
            <person name="Bruggmann R."/>
            <person name="Vergeres G."/>
        </authorList>
    </citation>
    <scope>NUCLEOTIDE SEQUENCE [LARGE SCALE GENOMIC DNA]</scope>
    <source>
        <strain evidence="1 2">FAM 1079</strain>
    </source>
</reference>
<dbReference type="AlphaFoldDB" id="A0A5R9CWR3"/>
<dbReference type="RefSeq" id="WP_138467350.1">
    <property type="nucleotide sequence ID" value="NZ_VBSX01000007.1"/>
</dbReference>
<proteinExistence type="predicted"/>
<evidence type="ECO:0000313" key="2">
    <source>
        <dbReference type="Proteomes" id="UP000305100"/>
    </source>
</evidence>
<accession>A0A5R9CWR3</accession>
<protein>
    <submittedName>
        <fullName evidence="1">Uncharacterized protein</fullName>
    </submittedName>
</protein>
<sequence>MQEPLKVALTDEDSEQLKHEVFAVMSEAVQQVRDNAIQAPEWFKGKNQVAAYLDIDTSIVTKMIALGLPTHHIELSKLTFFKKSEVDAFILNDGFINQ</sequence>
<name>A0A5R9CWR3_9LACO</name>
<dbReference type="EMBL" id="VBSX01000007">
    <property type="protein sequence ID" value="TLQ20135.1"/>
    <property type="molecule type" value="Genomic_DNA"/>
</dbReference>
<evidence type="ECO:0000313" key="1">
    <source>
        <dbReference type="EMBL" id="TLQ20135.1"/>
    </source>
</evidence>
<comment type="caution">
    <text evidence="1">The sequence shown here is derived from an EMBL/GenBank/DDBJ whole genome shotgun (WGS) entry which is preliminary data.</text>
</comment>
<dbReference type="Proteomes" id="UP000305100">
    <property type="component" value="Unassembled WGS sequence"/>
</dbReference>
<gene>
    <name evidence="1" type="ORF">FEZ41_04525</name>
</gene>